<reference evidence="2" key="1">
    <citation type="submission" date="2020-05" db="EMBL/GenBank/DDBJ databases">
        <authorList>
            <person name="Chiriac C."/>
            <person name="Salcher M."/>
            <person name="Ghai R."/>
            <person name="Kavagutti S V."/>
        </authorList>
    </citation>
    <scope>NUCLEOTIDE SEQUENCE</scope>
</reference>
<keyword evidence="1" id="KW-0472">Membrane</keyword>
<dbReference type="EMBL" id="CAFBMW010000016">
    <property type="protein sequence ID" value="CAB4942838.1"/>
    <property type="molecule type" value="Genomic_DNA"/>
</dbReference>
<name>A0A6J7JH23_9ZZZZ</name>
<accession>A0A6J7JH23</accession>
<organism evidence="2">
    <name type="scientific">freshwater metagenome</name>
    <dbReference type="NCBI Taxonomy" id="449393"/>
    <lineage>
        <taxon>unclassified sequences</taxon>
        <taxon>metagenomes</taxon>
        <taxon>ecological metagenomes</taxon>
    </lineage>
</organism>
<feature type="transmembrane region" description="Helical" evidence="1">
    <location>
        <begin position="20"/>
        <end position="42"/>
    </location>
</feature>
<dbReference type="AlphaFoldDB" id="A0A6J7JH23"/>
<gene>
    <name evidence="2" type="ORF">UFOPK3662_02031</name>
</gene>
<evidence type="ECO:0000256" key="1">
    <source>
        <dbReference type="SAM" id="Phobius"/>
    </source>
</evidence>
<keyword evidence="1" id="KW-0812">Transmembrane</keyword>
<protein>
    <submittedName>
        <fullName evidence="2">Unannotated protein</fullName>
    </submittedName>
</protein>
<evidence type="ECO:0000313" key="2">
    <source>
        <dbReference type="EMBL" id="CAB4942838.1"/>
    </source>
</evidence>
<keyword evidence="1" id="KW-1133">Transmembrane helix</keyword>
<sequence>MANGMSARVSDDESSDSRTLAHLLGVVVSPGLVPTGAALAALRLSEEARGLRGLDVLRRSVDRAPPAAG</sequence>
<proteinExistence type="predicted"/>